<dbReference type="Pfam" id="PF01747">
    <property type="entry name" value="ATP-sulfurylase"/>
    <property type="match status" value="1"/>
</dbReference>
<evidence type="ECO:0000313" key="15">
    <source>
        <dbReference type="EMBL" id="KAA8499558.1"/>
    </source>
</evidence>
<dbReference type="InterPro" id="IPR002650">
    <property type="entry name" value="Sulphate_adenylyltransferase"/>
</dbReference>
<evidence type="ECO:0000256" key="1">
    <source>
        <dbReference type="ARBA" id="ARBA00004229"/>
    </source>
</evidence>
<dbReference type="GO" id="GO:0004020">
    <property type="term" value="F:adenylylsulfate kinase activity"/>
    <property type="evidence" value="ECO:0007669"/>
    <property type="project" value="TreeGrafter"/>
</dbReference>
<dbReference type="SUPFAM" id="SSF88697">
    <property type="entry name" value="PUA domain-like"/>
    <property type="match status" value="1"/>
</dbReference>
<evidence type="ECO:0000256" key="12">
    <source>
        <dbReference type="ARBA" id="ARBA00049370"/>
    </source>
</evidence>
<keyword evidence="6" id="KW-0808">Transferase</keyword>
<dbReference type="NCBIfam" id="TIGR00339">
    <property type="entry name" value="sopT"/>
    <property type="match status" value="1"/>
</dbReference>
<gene>
    <name evidence="15" type="ORF">FVE85_7143</name>
</gene>
<comment type="pathway">
    <text evidence="2">Sulfur metabolism; hydrogen sulfide biosynthesis; sulfite from sulfate: step 1/3.</text>
</comment>
<evidence type="ECO:0000256" key="3">
    <source>
        <dbReference type="ARBA" id="ARBA00012391"/>
    </source>
</evidence>
<keyword evidence="4" id="KW-0150">Chloroplast</keyword>
<dbReference type="Proteomes" id="UP000324585">
    <property type="component" value="Unassembled WGS sequence"/>
</dbReference>
<sequence length="459" mass="50826">MDSAAFVSGPAAPPCAPRLAQRISSFKAAAPSSNKTQSSRVIAPQYLLRSTASTGVRMGVASPSKVSLMELFVEPSKLAAAKTEAESLPKVALSEIDLQWVHVLSEGWAAPLKGFMREDEYVQSLHFNCIRGENGELVNQSVPIVLAVDEAKKAEIESSGNACALVDPSGSTIAILRNCEFYTHYKEERVARTFGLTDKRHPYAEKIYEAGNVLLGGDLEVFERIRYNDGLDEYRLTPKELMAEYEKRGADAVFFFQLRNPVHNGHALLMQDTRRQLLERGFKNPLLVVHQIGGAVKGDDVPLKERIMQNKAVMEEGILDPESTILGIFPSPMLYAGPTEVQWHAKARMNAGCQFYIVGRDPAGMKHPEHGEDMYDPWHGKKALTYAPGLEKLEILPFRVAAYDKSVGKMAFFDPSRAGDFLFISGSKMRAYARDGEMPPAGFMGEKAWKILVDYYASL</sequence>
<dbReference type="GO" id="GO:0000103">
    <property type="term" value="P:sulfate assimilation"/>
    <property type="evidence" value="ECO:0007669"/>
    <property type="project" value="InterPro"/>
</dbReference>
<keyword evidence="7" id="KW-0548">Nucleotidyltransferase</keyword>
<proteinExistence type="inferred from homology"/>
<dbReference type="SUPFAM" id="SSF52374">
    <property type="entry name" value="Nucleotidylyl transferase"/>
    <property type="match status" value="1"/>
</dbReference>
<dbReference type="Gene3D" id="3.10.400.10">
    <property type="entry name" value="Sulfate adenylyltransferase"/>
    <property type="match status" value="1"/>
</dbReference>
<organism evidence="15 16">
    <name type="scientific">Porphyridium purpureum</name>
    <name type="common">Red alga</name>
    <name type="synonym">Porphyridium cruentum</name>
    <dbReference type="NCBI Taxonomy" id="35688"/>
    <lineage>
        <taxon>Eukaryota</taxon>
        <taxon>Rhodophyta</taxon>
        <taxon>Bangiophyceae</taxon>
        <taxon>Porphyridiales</taxon>
        <taxon>Porphyridiaceae</taxon>
        <taxon>Porphyridium</taxon>
    </lineage>
</organism>
<evidence type="ECO:0000256" key="5">
    <source>
        <dbReference type="ARBA" id="ARBA00022640"/>
    </source>
</evidence>
<protein>
    <recommendedName>
        <fullName evidence="3">sulfate adenylyltransferase</fullName>
        <ecNumber evidence="3">2.7.7.4</ecNumber>
    </recommendedName>
</protein>
<evidence type="ECO:0000256" key="11">
    <source>
        <dbReference type="ARBA" id="ARBA00037980"/>
    </source>
</evidence>
<dbReference type="PANTHER" id="PTHR11055">
    <property type="entry name" value="BIFUNCTIONAL 3'-PHOSPHOADENOSINE 5'-PHOSPHOSULFATE SYNTHASE"/>
    <property type="match status" value="1"/>
</dbReference>
<dbReference type="Pfam" id="PF14306">
    <property type="entry name" value="PUA_2"/>
    <property type="match status" value="1"/>
</dbReference>
<dbReference type="OrthoDB" id="506431at2759"/>
<evidence type="ECO:0000256" key="8">
    <source>
        <dbReference type="ARBA" id="ARBA00022741"/>
    </source>
</evidence>
<keyword evidence="16" id="KW-1185">Reference proteome</keyword>
<dbReference type="InterPro" id="IPR025980">
    <property type="entry name" value="ATP-Sase_PUA-like_dom"/>
</dbReference>
<dbReference type="EMBL" id="VRMN01000001">
    <property type="protein sequence ID" value="KAA8499558.1"/>
    <property type="molecule type" value="Genomic_DNA"/>
</dbReference>
<keyword evidence="5" id="KW-0934">Plastid</keyword>
<keyword evidence="10" id="KW-0809">Transit peptide</keyword>
<dbReference type="EC" id="2.7.7.4" evidence="3"/>
<dbReference type="GO" id="GO:0009507">
    <property type="term" value="C:chloroplast"/>
    <property type="evidence" value="ECO:0007669"/>
    <property type="project" value="UniProtKB-SubCell"/>
</dbReference>
<evidence type="ECO:0000256" key="7">
    <source>
        <dbReference type="ARBA" id="ARBA00022695"/>
    </source>
</evidence>
<accession>A0A5J4Z8S7</accession>
<dbReference type="Gene3D" id="3.40.50.620">
    <property type="entry name" value="HUPs"/>
    <property type="match status" value="1"/>
</dbReference>
<dbReference type="GO" id="GO:0004781">
    <property type="term" value="F:sulfate adenylyltransferase (ATP) activity"/>
    <property type="evidence" value="ECO:0007669"/>
    <property type="project" value="UniProtKB-EC"/>
</dbReference>
<dbReference type="FunFam" id="3.40.50.620:FF:000006">
    <property type="entry name" value="bifunctional 3'-phosphoadenosine 5'-phosphosulfate synthase 1"/>
    <property type="match status" value="1"/>
</dbReference>
<comment type="subcellular location">
    <subcellularLocation>
        <location evidence="1">Plastid</location>
        <location evidence="1">Chloroplast</location>
    </subcellularLocation>
</comment>
<dbReference type="InterPro" id="IPR015947">
    <property type="entry name" value="PUA-like_sf"/>
</dbReference>
<dbReference type="OMA" id="IEIYKHH"/>
<comment type="catalytic activity">
    <reaction evidence="12">
        <text>sulfate + ATP + H(+) = adenosine 5'-phosphosulfate + diphosphate</text>
        <dbReference type="Rhea" id="RHEA:18133"/>
        <dbReference type="ChEBI" id="CHEBI:15378"/>
        <dbReference type="ChEBI" id="CHEBI:16189"/>
        <dbReference type="ChEBI" id="CHEBI:30616"/>
        <dbReference type="ChEBI" id="CHEBI:33019"/>
        <dbReference type="ChEBI" id="CHEBI:58243"/>
        <dbReference type="EC" id="2.7.7.4"/>
    </reaction>
</comment>
<dbReference type="InterPro" id="IPR014729">
    <property type="entry name" value="Rossmann-like_a/b/a_fold"/>
</dbReference>
<reference evidence="16" key="1">
    <citation type="journal article" date="2019" name="Nat. Commun.">
        <title>Expansion of phycobilisome linker gene families in mesophilic red algae.</title>
        <authorList>
            <person name="Lee J."/>
            <person name="Kim D."/>
            <person name="Bhattacharya D."/>
            <person name="Yoon H.S."/>
        </authorList>
    </citation>
    <scope>NUCLEOTIDE SEQUENCE [LARGE SCALE GENOMIC DNA]</scope>
    <source>
        <strain evidence="16">CCMP 1328</strain>
    </source>
</reference>
<name>A0A5J4Z8S7_PORPP</name>
<dbReference type="PANTHER" id="PTHR11055:SF37">
    <property type="entry name" value="ATP SULFURYLASE 2"/>
    <property type="match status" value="1"/>
</dbReference>
<evidence type="ECO:0000256" key="4">
    <source>
        <dbReference type="ARBA" id="ARBA00022528"/>
    </source>
</evidence>
<feature type="domain" description="ATP-sulfurylase PUA-like" evidence="14">
    <location>
        <begin position="63"/>
        <end position="224"/>
    </location>
</feature>
<evidence type="ECO:0000256" key="6">
    <source>
        <dbReference type="ARBA" id="ARBA00022679"/>
    </source>
</evidence>
<dbReference type="FunFam" id="3.10.400.10:FF:000002">
    <property type="entry name" value="ATP sulfurylase 2"/>
    <property type="match status" value="1"/>
</dbReference>
<feature type="domain" description="Sulphate adenylyltransferase catalytic" evidence="13">
    <location>
        <begin position="233"/>
        <end position="454"/>
    </location>
</feature>
<evidence type="ECO:0000259" key="13">
    <source>
        <dbReference type="Pfam" id="PF01747"/>
    </source>
</evidence>
<dbReference type="CDD" id="cd00517">
    <property type="entry name" value="ATPS"/>
    <property type="match status" value="1"/>
</dbReference>
<dbReference type="AlphaFoldDB" id="A0A5J4Z8S7"/>
<keyword evidence="8" id="KW-0547">Nucleotide-binding</keyword>
<evidence type="ECO:0000256" key="10">
    <source>
        <dbReference type="ARBA" id="ARBA00022946"/>
    </source>
</evidence>
<dbReference type="GO" id="GO:0005524">
    <property type="term" value="F:ATP binding"/>
    <property type="evidence" value="ECO:0007669"/>
    <property type="project" value="UniProtKB-KW"/>
</dbReference>
<keyword evidence="9" id="KW-0067">ATP-binding</keyword>
<evidence type="ECO:0000259" key="14">
    <source>
        <dbReference type="Pfam" id="PF14306"/>
    </source>
</evidence>
<evidence type="ECO:0000256" key="2">
    <source>
        <dbReference type="ARBA" id="ARBA00005048"/>
    </source>
</evidence>
<evidence type="ECO:0000256" key="9">
    <source>
        <dbReference type="ARBA" id="ARBA00022840"/>
    </source>
</evidence>
<comment type="similarity">
    <text evidence="11">Belongs to the sulfate adenylyltransferase family.</text>
</comment>
<evidence type="ECO:0000313" key="16">
    <source>
        <dbReference type="Proteomes" id="UP000324585"/>
    </source>
</evidence>
<dbReference type="InterPro" id="IPR024951">
    <property type="entry name" value="Sulfurylase_cat_dom"/>
</dbReference>
<comment type="caution">
    <text evidence="15">The sequence shown here is derived from an EMBL/GenBank/DDBJ whole genome shotgun (WGS) entry which is preliminary data.</text>
</comment>